<dbReference type="Gene3D" id="3.10.490.10">
    <property type="entry name" value="Gamma-glutamyl cyclotransferase-like"/>
    <property type="match status" value="1"/>
</dbReference>
<evidence type="ECO:0000256" key="1">
    <source>
        <dbReference type="ARBA" id="ARBA00008861"/>
    </source>
</evidence>
<reference evidence="6 7" key="1">
    <citation type="submission" date="2016-06" db="EMBL/GenBank/DDBJ databases">
        <title>Living apart together: crosstalk between the core and supernumerary genomes in a fungal plant pathogen.</title>
        <authorList>
            <person name="Vanheule A."/>
            <person name="Audenaert K."/>
            <person name="Warris S."/>
            <person name="Van De Geest H."/>
            <person name="Schijlen E."/>
            <person name="Hofte M."/>
            <person name="De Saeger S."/>
            <person name="Haesaert G."/>
            <person name="Waalwijk C."/>
            <person name="Van Der Lee T."/>
        </authorList>
    </citation>
    <scope>NUCLEOTIDE SEQUENCE [LARGE SCALE GENOMIC DNA]</scope>
    <source>
        <strain evidence="6 7">2516</strain>
    </source>
</reference>
<dbReference type="Pfam" id="PF06094">
    <property type="entry name" value="GGACT"/>
    <property type="match status" value="1"/>
</dbReference>
<dbReference type="GO" id="GO:0016740">
    <property type="term" value="F:transferase activity"/>
    <property type="evidence" value="ECO:0007669"/>
    <property type="project" value="UniProtKB-KW"/>
</dbReference>
<protein>
    <recommendedName>
        <fullName evidence="3">Putative gamma-glutamylcyclotransferase</fullName>
    </recommendedName>
</protein>
<dbReference type="CDD" id="cd06661">
    <property type="entry name" value="GGCT_like"/>
    <property type="match status" value="1"/>
</dbReference>
<dbReference type="SUPFAM" id="SSF110857">
    <property type="entry name" value="Gamma-glutamyl cyclotransferase-like"/>
    <property type="match status" value="1"/>
</dbReference>
<proteinExistence type="inferred from homology"/>
<gene>
    <name evidence="6" type="ORF">FPOA_09149</name>
</gene>
<dbReference type="AlphaFoldDB" id="A0A1B8AR41"/>
<dbReference type="InterPro" id="IPR013024">
    <property type="entry name" value="GGCT-like"/>
</dbReference>
<name>A0A1B8AR41_FUSPO</name>
<dbReference type="Proteomes" id="UP000091967">
    <property type="component" value="Unassembled WGS sequence"/>
</dbReference>
<accession>A0A1B8AR41</accession>
<evidence type="ECO:0000313" key="7">
    <source>
        <dbReference type="Proteomes" id="UP000091967"/>
    </source>
</evidence>
<organism evidence="6 7">
    <name type="scientific">Fusarium poae</name>
    <dbReference type="NCBI Taxonomy" id="36050"/>
    <lineage>
        <taxon>Eukaryota</taxon>
        <taxon>Fungi</taxon>
        <taxon>Dikarya</taxon>
        <taxon>Ascomycota</taxon>
        <taxon>Pezizomycotina</taxon>
        <taxon>Sordariomycetes</taxon>
        <taxon>Hypocreomycetidae</taxon>
        <taxon>Hypocreales</taxon>
        <taxon>Nectriaceae</taxon>
        <taxon>Fusarium</taxon>
    </lineage>
</organism>
<comment type="caution">
    <text evidence="6">The sequence shown here is derived from an EMBL/GenBank/DDBJ whole genome shotgun (WGS) entry which is preliminary data.</text>
</comment>
<feature type="region of interest" description="Disordered" evidence="4">
    <location>
        <begin position="12"/>
        <end position="38"/>
    </location>
</feature>
<dbReference type="OMA" id="SGAFEPI"/>
<keyword evidence="7" id="KW-1185">Reference proteome</keyword>
<comment type="similarity">
    <text evidence="1">Belongs to the gamma-glutamylcyclotransferase family.</text>
</comment>
<dbReference type="InterPro" id="IPR045038">
    <property type="entry name" value="AIG2-like"/>
</dbReference>
<feature type="compositionally biased region" description="Pro residues" evidence="4">
    <location>
        <begin position="19"/>
        <end position="31"/>
    </location>
</feature>
<dbReference type="InterPro" id="IPR009288">
    <property type="entry name" value="AIG2-like_dom"/>
</dbReference>
<evidence type="ECO:0000313" key="6">
    <source>
        <dbReference type="EMBL" id="OBS22824.1"/>
    </source>
</evidence>
<dbReference type="EMBL" id="LYXU01000003">
    <property type="protein sequence ID" value="OBS22824.1"/>
    <property type="molecule type" value="Genomic_DNA"/>
</dbReference>
<evidence type="ECO:0000256" key="3">
    <source>
        <dbReference type="ARBA" id="ARBA00030602"/>
    </source>
</evidence>
<evidence type="ECO:0000259" key="5">
    <source>
        <dbReference type="Pfam" id="PF06094"/>
    </source>
</evidence>
<keyword evidence="2" id="KW-0808">Transferase</keyword>
<sequence length="201" mass="22739">MDLHIFKDITLKMADDTPRPPPPAPPLPPPVHKTQSRESPFVLKVRSAPVDWFYQAPNPPALRDLFEPPTGPYFVYGTLMDPKMLADVLGLDKEPELRAAKIEGYSRKLWGQYPAMQDGPQGAEVSGRVYCVQSVADAKRLAEYETNSYKTEPCLIQYTDGQEPAQDYGYVFMFVGNPRDLSDGEFDLEQWLKRMGRHTSS</sequence>
<dbReference type="InterPro" id="IPR036568">
    <property type="entry name" value="GGCT-like_sf"/>
</dbReference>
<dbReference type="PANTHER" id="PTHR31544:SF4">
    <property type="entry name" value="GAMMA-GLUTAMYLCYCLOTRANSFERASE-RELATED"/>
    <property type="match status" value="1"/>
</dbReference>
<evidence type="ECO:0000256" key="4">
    <source>
        <dbReference type="SAM" id="MobiDB-lite"/>
    </source>
</evidence>
<feature type="domain" description="Gamma-glutamylcyclotransferase AIG2-like" evidence="5">
    <location>
        <begin position="73"/>
        <end position="173"/>
    </location>
</feature>
<evidence type="ECO:0000256" key="2">
    <source>
        <dbReference type="ARBA" id="ARBA00022679"/>
    </source>
</evidence>
<dbReference type="PANTHER" id="PTHR31544">
    <property type="entry name" value="AIG2-LIKE PROTEIN D"/>
    <property type="match status" value="1"/>
</dbReference>